<keyword evidence="3" id="KW-0645">Protease</keyword>
<feature type="transmembrane region" description="Helical" evidence="6">
    <location>
        <begin position="48"/>
        <end position="69"/>
    </location>
</feature>
<dbReference type="PROSITE" id="PS00501">
    <property type="entry name" value="SPASE_I_1"/>
    <property type="match status" value="1"/>
</dbReference>
<keyword evidence="4" id="KW-0378">Hydrolase</keyword>
<evidence type="ECO:0000256" key="6">
    <source>
        <dbReference type="SAM" id="Phobius"/>
    </source>
</evidence>
<dbReference type="InterPro" id="IPR036286">
    <property type="entry name" value="LexA/Signal_pep-like_sf"/>
</dbReference>
<dbReference type="Gene3D" id="2.10.109.10">
    <property type="entry name" value="Umud Fragment, subunit A"/>
    <property type="match status" value="1"/>
</dbReference>
<feature type="compositionally biased region" description="Low complexity" evidence="5">
    <location>
        <begin position="1"/>
        <end position="14"/>
    </location>
</feature>
<gene>
    <name evidence="8" type="ORF">CP977_29270</name>
</gene>
<evidence type="ECO:0000256" key="4">
    <source>
        <dbReference type="ARBA" id="ARBA00022801"/>
    </source>
</evidence>
<evidence type="ECO:0000256" key="3">
    <source>
        <dbReference type="ARBA" id="ARBA00022670"/>
    </source>
</evidence>
<feature type="domain" description="Peptidase S26" evidence="7">
    <location>
        <begin position="141"/>
        <end position="182"/>
    </location>
</feature>
<dbReference type="InterPro" id="IPR019756">
    <property type="entry name" value="Pept_S26A_signal_pept_1_Ser-AS"/>
</dbReference>
<dbReference type="SUPFAM" id="SSF51306">
    <property type="entry name" value="LexA/Signal peptidase"/>
    <property type="match status" value="1"/>
</dbReference>
<evidence type="ECO:0000256" key="2">
    <source>
        <dbReference type="ARBA" id="ARBA00009370"/>
    </source>
</evidence>
<dbReference type="Pfam" id="PF10502">
    <property type="entry name" value="Peptidase_S26"/>
    <property type="match status" value="2"/>
</dbReference>
<reference evidence="8 9" key="1">
    <citation type="submission" date="2017-09" db="EMBL/GenBank/DDBJ databases">
        <authorList>
            <person name="Lee N."/>
            <person name="Cho B.-K."/>
        </authorList>
    </citation>
    <scope>NUCLEOTIDE SEQUENCE [LARGE SCALE GENOMIC DNA]</scope>
    <source>
        <strain evidence="8 9">ATCC 19740</strain>
    </source>
</reference>
<protein>
    <recommendedName>
        <fullName evidence="7">Peptidase S26 domain-containing protein</fullName>
    </recommendedName>
</protein>
<evidence type="ECO:0000313" key="9">
    <source>
        <dbReference type="Proteomes" id="UP000326029"/>
    </source>
</evidence>
<comment type="similarity">
    <text evidence="2">Belongs to the peptidase S26 family.</text>
</comment>
<dbReference type="PANTHER" id="PTHR43390:SF1">
    <property type="entry name" value="CHLOROPLAST PROCESSING PEPTIDASE"/>
    <property type="match status" value="1"/>
</dbReference>
<dbReference type="PRINTS" id="PR00727">
    <property type="entry name" value="LEADERPTASE"/>
</dbReference>
<keyword evidence="9" id="KW-1185">Reference proteome</keyword>
<keyword evidence="6" id="KW-1133">Transmembrane helix</keyword>
<evidence type="ECO:0000313" key="8">
    <source>
        <dbReference type="EMBL" id="QEV35759.1"/>
    </source>
</evidence>
<name>A0ABX6BKY9_9ACTN</name>
<keyword evidence="6" id="KW-0472">Membrane</keyword>
<evidence type="ECO:0000259" key="7">
    <source>
        <dbReference type="Pfam" id="PF10502"/>
    </source>
</evidence>
<accession>A0ABX6BKY9</accession>
<feature type="region of interest" description="Disordered" evidence="5">
    <location>
        <begin position="1"/>
        <end position="47"/>
    </location>
</feature>
<dbReference type="EMBL" id="CP023693">
    <property type="protein sequence ID" value="QEV35759.1"/>
    <property type="molecule type" value="Genomic_DNA"/>
</dbReference>
<dbReference type="PANTHER" id="PTHR43390">
    <property type="entry name" value="SIGNAL PEPTIDASE I"/>
    <property type="match status" value="1"/>
</dbReference>
<evidence type="ECO:0000256" key="5">
    <source>
        <dbReference type="SAM" id="MobiDB-lite"/>
    </source>
</evidence>
<dbReference type="CDD" id="cd06530">
    <property type="entry name" value="S26_SPase_I"/>
    <property type="match status" value="1"/>
</dbReference>
<feature type="compositionally biased region" description="Low complexity" evidence="5">
    <location>
        <begin position="22"/>
        <end position="36"/>
    </location>
</feature>
<organism evidence="8 9">
    <name type="scientific">Streptomyces cinereoruber</name>
    <dbReference type="NCBI Taxonomy" id="67260"/>
    <lineage>
        <taxon>Bacteria</taxon>
        <taxon>Bacillati</taxon>
        <taxon>Actinomycetota</taxon>
        <taxon>Actinomycetes</taxon>
        <taxon>Kitasatosporales</taxon>
        <taxon>Streptomycetaceae</taxon>
        <taxon>Streptomyces</taxon>
    </lineage>
</organism>
<sequence length="202" mass="20645">MTAPSVASPSVPSPGRAHRTPARGGTRPPRTVRPAGRPGPPREGHPPMTAVTVALIATAALIVGGLAAARHVLIAVTVHGASMYPALAPGDRILVRRAAAPAARPRVRRVVVLRRDRIPGAGPDGLVVKRVAAGPGDRMPSAVGDGVVPDGHLVVLGDNPHVSTDSRVWGPVPLDSVVGTMVGRLARPGRPRPAGTGERTRG</sequence>
<comment type="subcellular location">
    <subcellularLocation>
        <location evidence="1">Cell membrane</location>
        <topology evidence="1">Single-pass type II membrane protein</topology>
    </subcellularLocation>
</comment>
<dbReference type="InterPro" id="IPR000223">
    <property type="entry name" value="Pept_S26A_signal_pept_1"/>
</dbReference>
<dbReference type="InterPro" id="IPR019533">
    <property type="entry name" value="Peptidase_S26"/>
</dbReference>
<feature type="domain" description="Peptidase S26" evidence="7">
    <location>
        <begin position="53"/>
        <end position="138"/>
    </location>
</feature>
<keyword evidence="6" id="KW-0812">Transmembrane</keyword>
<proteinExistence type="inferred from homology"/>
<dbReference type="Proteomes" id="UP000326029">
    <property type="component" value="Chromosome"/>
</dbReference>
<evidence type="ECO:0000256" key="1">
    <source>
        <dbReference type="ARBA" id="ARBA00004401"/>
    </source>
</evidence>